<feature type="transmembrane region" description="Helical" evidence="1">
    <location>
        <begin position="77"/>
        <end position="95"/>
    </location>
</feature>
<keyword evidence="3" id="KW-1185">Reference proteome</keyword>
<dbReference type="EMBL" id="JAULSW010000002">
    <property type="protein sequence ID" value="KAK3390373.1"/>
    <property type="molecule type" value="Genomic_DNA"/>
</dbReference>
<sequence>MLLVPSRSKSHSPCHCNFMPLMTKTTLGERTPSSGFHFGRVLIGQLWQLVRVDQVSVLVVEFVPLTWGAYPRAGDMTTWYSLTAYAVTAFFQVCFRIERRKRTRTHWPRMLAGGSESGPDRSVMSVTGFAECRNGLRERRLSRSGVPHRHGGHG</sequence>
<comment type="caution">
    <text evidence="2">The sequence shown here is derived from an EMBL/GenBank/DDBJ whole genome shotgun (WGS) entry which is preliminary data.</text>
</comment>
<evidence type="ECO:0000313" key="2">
    <source>
        <dbReference type="EMBL" id="KAK3390373.1"/>
    </source>
</evidence>
<accession>A0AAE0NZ49</accession>
<evidence type="ECO:0000256" key="1">
    <source>
        <dbReference type="SAM" id="Phobius"/>
    </source>
</evidence>
<gene>
    <name evidence="2" type="ORF">B0H63DRAFT_112656</name>
</gene>
<keyword evidence="1" id="KW-0812">Transmembrane</keyword>
<keyword evidence="1" id="KW-0472">Membrane</keyword>
<keyword evidence="1" id="KW-1133">Transmembrane helix</keyword>
<reference evidence="2" key="1">
    <citation type="journal article" date="2023" name="Mol. Phylogenet. Evol.">
        <title>Genome-scale phylogeny and comparative genomics of the fungal order Sordariales.</title>
        <authorList>
            <person name="Hensen N."/>
            <person name="Bonometti L."/>
            <person name="Westerberg I."/>
            <person name="Brannstrom I.O."/>
            <person name="Guillou S."/>
            <person name="Cros-Aarteil S."/>
            <person name="Calhoun S."/>
            <person name="Haridas S."/>
            <person name="Kuo A."/>
            <person name="Mondo S."/>
            <person name="Pangilinan J."/>
            <person name="Riley R."/>
            <person name="LaButti K."/>
            <person name="Andreopoulos B."/>
            <person name="Lipzen A."/>
            <person name="Chen C."/>
            <person name="Yan M."/>
            <person name="Daum C."/>
            <person name="Ng V."/>
            <person name="Clum A."/>
            <person name="Steindorff A."/>
            <person name="Ohm R.A."/>
            <person name="Martin F."/>
            <person name="Silar P."/>
            <person name="Natvig D.O."/>
            <person name="Lalanne C."/>
            <person name="Gautier V."/>
            <person name="Ament-Velasquez S.L."/>
            <person name="Kruys A."/>
            <person name="Hutchinson M.I."/>
            <person name="Powell A.J."/>
            <person name="Barry K."/>
            <person name="Miller A.N."/>
            <person name="Grigoriev I.V."/>
            <person name="Debuchy R."/>
            <person name="Gladieux P."/>
            <person name="Hiltunen Thoren M."/>
            <person name="Johannesson H."/>
        </authorList>
    </citation>
    <scope>NUCLEOTIDE SEQUENCE</scope>
    <source>
        <strain evidence="2">CBS 232.78</strain>
    </source>
</reference>
<dbReference type="Proteomes" id="UP001285441">
    <property type="component" value="Unassembled WGS sequence"/>
</dbReference>
<evidence type="ECO:0000313" key="3">
    <source>
        <dbReference type="Proteomes" id="UP001285441"/>
    </source>
</evidence>
<protein>
    <submittedName>
        <fullName evidence="2">Uncharacterized protein</fullName>
    </submittedName>
</protein>
<proteinExistence type="predicted"/>
<dbReference type="AlphaFoldDB" id="A0AAE0NZ49"/>
<name>A0AAE0NZ49_9PEZI</name>
<reference evidence="2" key="2">
    <citation type="submission" date="2023-06" db="EMBL/GenBank/DDBJ databases">
        <authorList>
            <consortium name="Lawrence Berkeley National Laboratory"/>
            <person name="Haridas S."/>
            <person name="Hensen N."/>
            <person name="Bonometti L."/>
            <person name="Westerberg I."/>
            <person name="Brannstrom I.O."/>
            <person name="Guillou S."/>
            <person name="Cros-Aarteil S."/>
            <person name="Calhoun S."/>
            <person name="Kuo A."/>
            <person name="Mondo S."/>
            <person name="Pangilinan J."/>
            <person name="Riley R."/>
            <person name="LaButti K."/>
            <person name="Andreopoulos B."/>
            <person name="Lipzen A."/>
            <person name="Chen C."/>
            <person name="Yanf M."/>
            <person name="Daum C."/>
            <person name="Ng V."/>
            <person name="Clum A."/>
            <person name="Steindorff A."/>
            <person name="Ohm R."/>
            <person name="Martin F."/>
            <person name="Silar P."/>
            <person name="Natvig D."/>
            <person name="Lalanne C."/>
            <person name="Gautier V."/>
            <person name="Ament-velasquez S.L."/>
            <person name="Kruys A."/>
            <person name="Hutchinson M.I."/>
            <person name="Powell A.J."/>
            <person name="Barry K."/>
            <person name="Miller A.N."/>
            <person name="Grigoriev I.V."/>
            <person name="Debuchy R."/>
            <person name="Gladieux P."/>
            <person name="Thoren M.H."/>
            <person name="Johannesson H."/>
        </authorList>
    </citation>
    <scope>NUCLEOTIDE SEQUENCE</scope>
    <source>
        <strain evidence="2">CBS 232.78</strain>
    </source>
</reference>
<organism evidence="2 3">
    <name type="scientific">Podospora didyma</name>
    <dbReference type="NCBI Taxonomy" id="330526"/>
    <lineage>
        <taxon>Eukaryota</taxon>
        <taxon>Fungi</taxon>
        <taxon>Dikarya</taxon>
        <taxon>Ascomycota</taxon>
        <taxon>Pezizomycotina</taxon>
        <taxon>Sordariomycetes</taxon>
        <taxon>Sordariomycetidae</taxon>
        <taxon>Sordariales</taxon>
        <taxon>Podosporaceae</taxon>
        <taxon>Podospora</taxon>
    </lineage>
</organism>